<evidence type="ECO:0000313" key="2">
    <source>
        <dbReference type="Proteomes" id="UP000016587"/>
    </source>
</evidence>
<dbReference type="AlphaFoldDB" id="T2G9P4"/>
<proteinExistence type="predicted"/>
<dbReference type="EMBL" id="CP006585">
    <property type="protein sequence ID" value="AGW12851.1"/>
    <property type="molecule type" value="Genomic_DNA"/>
</dbReference>
<dbReference type="Proteomes" id="UP000016587">
    <property type="component" value="Chromosome"/>
</dbReference>
<reference evidence="2" key="2">
    <citation type="submission" date="2013-07" db="EMBL/GenBank/DDBJ databases">
        <authorList>
            <person name="Morais-Silva F.O."/>
            <person name="Rezende A.M."/>
            <person name="Pimentel C."/>
            <person name="Resende D.M."/>
            <person name="Santos C.I."/>
            <person name="Clemente C."/>
            <person name="de Oliveira L.M."/>
            <person name="da Silva S.M."/>
            <person name="Costa D.A."/>
            <person name="Varela-Raposo A."/>
            <person name="Horacio E.C.A."/>
            <person name="Matos M."/>
            <person name="Flores O."/>
            <person name="Ruiz J.C."/>
            <person name="Rodrigues-Pousada C."/>
        </authorList>
    </citation>
    <scope>NUCLEOTIDE SEQUENCE [LARGE SCALE GENOMIC DNA]</scope>
    <source>
        <strain evidence="2">ATCC 19364 / DSM 1382 / NCIMB 9332 / VKM B-1759</strain>
    </source>
</reference>
<dbReference type="KEGG" id="dgg:DGI_0970"/>
<organism evidence="1 2">
    <name type="scientific">Megalodesulfovibrio gigas (strain ATCC 19364 / DSM 1382 / NCIMB 9332 / VKM B-1759)</name>
    <name type="common">Desulfovibrio gigas</name>
    <dbReference type="NCBI Taxonomy" id="1121448"/>
    <lineage>
        <taxon>Bacteria</taxon>
        <taxon>Pseudomonadati</taxon>
        <taxon>Thermodesulfobacteriota</taxon>
        <taxon>Desulfovibrionia</taxon>
        <taxon>Desulfovibrionales</taxon>
        <taxon>Desulfovibrionaceae</taxon>
        <taxon>Megalodesulfovibrio</taxon>
    </lineage>
</organism>
<name>T2G9P4_MEGG1</name>
<protein>
    <submittedName>
        <fullName evidence="1">Uncharacterized protein</fullName>
    </submittedName>
</protein>
<dbReference type="RefSeq" id="WP_021759572.1">
    <property type="nucleotide sequence ID" value="NZ_AUBO01000033.1"/>
</dbReference>
<accession>T2G9P4</accession>
<keyword evidence="2" id="KW-1185">Reference proteome</keyword>
<dbReference type="HOGENOM" id="CLU_1913662_0_0_7"/>
<sequence length="132" mass="14814">MPHYTESTPLVPTPPINAALVATNRVSTVCDRYLEACRRHRPALAVNEWLFLCDVLGGDGDLLPRYTSRLRDSLVDGIHRKWDMDDGTAKSLLCRLEDQSFVEDMATIEVVDRYWGQDSSLPPQDALKLALG</sequence>
<evidence type="ECO:0000313" key="1">
    <source>
        <dbReference type="EMBL" id="AGW12851.1"/>
    </source>
</evidence>
<reference evidence="1 2" key="1">
    <citation type="journal article" date="2013" name="J. Bacteriol.">
        <title>Roles of HynAB and Ech, the only two hydrogenases found in the model sulfate reducer Desulfovibrio gigas.</title>
        <authorList>
            <person name="Morais-Silva F.O."/>
            <person name="Santos C.I."/>
            <person name="Rodrigues R."/>
            <person name="Pereira I.A."/>
            <person name="Rodrigues-Pousada C."/>
        </authorList>
    </citation>
    <scope>NUCLEOTIDE SEQUENCE [LARGE SCALE GENOMIC DNA]</scope>
    <source>
        <strain evidence="2">ATCC 19364 / DSM 1382 / NCIMB 9332 / VKM B-1759</strain>
    </source>
</reference>
<gene>
    <name evidence="1" type="ORF">DGI_0970</name>
</gene>
<dbReference type="PATRIC" id="fig|1121448.10.peg.975"/>